<dbReference type="GO" id="GO:0043856">
    <property type="term" value="F:anti-sigma factor antagonist activity"/>
    <property type="evidence" value="ECO:0007669"/>
    <property type="project" value="InterPro"/>
</dbReference>
<comment type="similarity">
    <text evidence="1">Belongs to the anti-sigma-factor antagonist family.</text>
</comment>
<dbReference type="PANTHER" id="PTHR33495:SF2">
    <property type="entry name" value="ANTI-SIGMA FACTOR ANTAGONIST TM_1081-RELATED"/>
    <property type="match status" value="1"/>
</dbReference>
<dbReference type="Gene3D" id="3.30.750.24">
    <property type="entry name" value="STAS domain"/>
    <property type="match status" value="1"/>
</dbReference>
<dbReference type="RefSeq" id="WP_109942469.1">
    <property type="nucleotide sequence ID" value="NZ_CP176366.1"/>
</dbReference>
<dbReference type="GeneID" id="97611291"/>
<dbReference type="SUPFAM" id="SSF52091">
    <property type="entry name" value="SpoIIaa-like"/>
    <property type="match status" value="1"/>
</dbReference>
<proteinExistence type="inferred from homology"/>
<sequence length="135" mass="15059">MTSENTEINLLHTLRKEAGSALKVDIWYEGEIWVFHPVGSIDTGTCGDLEVTLIEGIQQGMRWIVLDMTDVRYISSAGIRVLILGAKTLKQKNGELKLSTLNKTVEEIIQMTGLKKVIPVYPDNQSAIHSFSTKE</sequence>
<dbReference type="InterPro" id="IPR003658">
    <property type="entry name" value="Anti-sigma_ant"/>
</dbReference>
<dbReference type="EMBL" id="QGMZ01000068">
    <property type="protein sequence ID" value="PWR69541.1"/>
    <property type="molecule type" value="Genomic_DNA"/>
</dbReference>
<dbReference type="InterPro" id="IPR002645">
    <property type="entry name" value="STAS_dom"/>
</dbReference>
<gene>
    <name evidence="3" type="ORF">DLD82_17760</name>
</gene>
<dbReference type="Pfam" id="PF01740">
    <property type="entry name" value="STAS"/>
    <property type="match status" value="1"/>
</dbReference>
<reference evidence="3 4" key="1">
    <citation type="submission" date="2018-05" db="EMBL/GenBank/DDBJ databases">
        <title>Draft genome of Methanospirillum stamsii Pt1.</title>
        <authorList>
            <person name="Dueholm M.S."/>
            <person name="Nielsen P.H."/>
            <person name="Bakmann L.F."/>
            <person name="Otzen D.E."/>
        </authorList>
    </citation>
    <scope>NUCLEOTIDE SEQUENCE [LARGE SCALE GENOMIC DNA]</scope>
    <source>
        <strain evidence="3 4">Pt1</strain>
    </source>
</reference>
<organism evidence="3 4">
    <name type="scientific">Methanospirillum stamsii</name>
    <dbReference type="NCBI Taxonomy" id="1277351"/>
    <lineage>
        <taxon>Archaea</taxon>
        <taxon>Methanobacteriati</taxon>
        <taxon>Methanobacteriota</taxon>
        <taxon>Stenosarchaea group</taxon>
        <taxon>Methanomicrobia</taxon>
        <taxon>Methanomicrobiales</taxon>
        <taxon>Methanospirillaceae</taxon>
        <taxon>Methanospirillum</taxon>
    </lineage>
</organism>
<evidence type="ECO:0000313" key="3">
    <source>
        <dbReference type="EMBL" id="PWR69541.1"/>
    </source>
</evidence>
<name>A0A2V2N259_9EURY</name>
<evidence type="ECO:0000313" key="4">
    <source>
        <dbReference type="Proteomes" id="UP000245934"/>
    </source>
</evidence>
<dbReference type="NCBIfam" id="TIGR00377">
    <property type="entry name" value="ant_ant_sig"/>
    <property type="match status" value="1"/>
</dbReference>
<feature type="domain" description="STAS" evidence="2">
    <location>
        <begin position="22"/>
        <end position="131"/>
    </location>
</feature>
<accession>A0A2V2N259</accession>
<protein>
    <recommendedName>
        <fullName evidence="2">STAS domain-containing protein</fullName>
    </recommendedName>
</protein>
<dbReference type="Proteomes" id="UP000245934">
    <property type="component" value="Unassembled WGS sequence"/>
</dbReference>
<dbReference type="OrthoDB" id="70392at2157"/>
<dbReference type="PROSITE" id="PS50801">
    <property type="entry name" value="STAS"/>
    <property type="match status" value="1"/>
</dbReference>
<keyword evidence="4" id="KW-1185">Reference proteome</keyword>
<comment type="caution">
    <text evidence="3">The sequence shown here is derived from an EMBL/GenBank/DDBJ whole genome shotgun (WGS) entry which is preliminary data.</text>
</comment>
<evidence type="ECO:0000259" key="2">
    <source>
        <dbReference type="PROSITE" id="PS50801"/>
    </source>
</evidence>
<dbReference type="CDD" id="cd07043">
    <property type="entry name" value="STAS_anti-anti-sigma_factors"/>
    <property type="match status" value="1"/>
</dbReference>
<evidence type="ECO:0000256" key="1">
    <source>
        <dbReference type="ARBA" id="ARBA00009013"/>
    </source>
</evidence>
<dbReference type="InterPro" id="IPR036513">
    <property type="entry name" value="STAS_dom_sf"/>
</dbReference>
<dbReference type="AlphaFoldDB" id="A0A2V2N259"/>
<dbReference type="PANTHER" id="PTHR33495">
    <property type="entry name" value="ANTI-SIGMA FACTOR ANTAGONIST TM_1081-RELATED-RELATED"/>
    <property type="match status" value="1"/>
</dbReference>